<gene>
    <name evidence="1" type="ORF">VAE063_1070030</name>
</gene>
<reference evidence="1" key="1">
    <citation type="submission" date="2022-06" db="EMBL/GenBank/DDBJ databases">
        <authorList>
            <person name="Goudenege D."/>
            <person name="Le Roux F."/>
        </authorList>
    </citation>
    <scope>NUCLEOTIDE SEQUENCE</scope>
    <source>
        <strain evidence="1">12-063</strain>
    </source>
</reference>
<proteinExistence type="predicted"/>
<evidence type="ECO:0000313" key="1">
    <source>
        <dbReference type="EMBL" id="CAH8204405.1"/>
    </source>
</evidence>
<name>A0ABN8TR17_9VIBR</name>
<comment type="caution">
    <text evidence="1">The sequence shown here is derived from an EMBL/GenBank/DDBJ whole genome shotgun (WGS) entry which is preliminary data.</text>
</comment>
<dbReference type="Proteomes" id="UP001152658">
    <property type="component" value="Unassembled WGS sequence"/>
</dbReference>
<evidence type="ECO:0000313" key="2">
    <source>
        <dbReference type="Proteomes" id="UP001152658"/>
    </source>
</evidence>
<sequence>MRCSPLNWALGLRSAYLKIKLHDIIVVLVENSKFWVTKLSIKEKLKFLKANEHNIYVIHYSCENLNDNNENISPRVTSIAVLHLQSHTMHSFSIHLVAEKLHIGRDDIAANYNDLEKKMLADFYSFVRDNNGALWLHWNMSNINYGFEALSHRYEVLSGERGVRIQDSSKQNLSSLIIEKYGKDSIAHPRMKTLQNLNDGNHRDNLTGEEEVRAFQDKEFVRLHKSTMSKVYWFQSMYFLLQKGKVKVSNYNWSQKLNIQMEKPWVKLLSFIAVIFTLAQVGQLAYAQLNDSQEPQDPKAELVVKKP</sequence>
<dbReference type="EMBL" id="CALYLK010000008">
    <property type="protein sequence ID" value="CAH8204405.1"/>
    <property type="molecule type" value="Genomic_DNA"/>
</dbReference>
<organism evidence="1 2">
    <name type="scientific">Vibrio aestuarianus</name>
    <dbReference type="NCBI Taxonomy" id="28171"/>
    <lineage>
        <taxon>Bacteria</taxon>
        <taxon>Pseudomonadati</taxon>
        <taxon>Pseudomonadota</taxon>
        <taxon>Gammaproteobacteria</taxon>
        <taxon>Vibrionales</taxon>
        <taxon>Vibrionaceae</taxon>
        <taxon>Vibrio</taxon>
    </lineage>
</organism>
<protein>
    <submittedName>
        <fullName evidence="1">Uncharacterized protein</fullName>
    </submittedName>
</protein>
<keyword evidence="2" id="KW-1185">Reference proteome</keyword>
<accession>A0ABN8TR17</accession>